<proteinExistence type="predicted"/>
<dbReference type="GO" id="GO:0016705">
    <property type="term" value="F:oxidoreductase activity, acting on paired donors, with incorporation or reduction of molecular oxygen"/>
    <property type="evidence" value="ECO:0007669"/>
    <property type="project" value="InterPro"/>
</dbReference>
<keyword evidence="2" id="KW-1185">Reference proteome</keyword>
<dbReference type="PANTHER" id="PTHR30137">
    <property type="entry name" value="LUCIFERASE-LIKE MONOOXYGENASE"/>
    <property type="match status" value="1"/>
</dbReference>
<name>A0A5Q2TDU7_9BACI</name>
<dbReference type="EMBL" id="CP045915">
    <property type="protein sequence ID" value="QGH32776.1"/>
    <property type="molecule type" value="Genomic_DNA"/>
</dbReference>
<dbReference type="RefSeq" id="WP_153789956.1">
    <property type="nucleotide sequence ID" value="NZ_CP045915.1"/>
</dbReference>
<gene>
    <name evidence="1" type="ORF">GI584_01300</name>
</gene>
<dbReference type="Gene3D" id="3.20.20.30">
    <property type="entry name" value="Luciferase-like domain"/>
    <property type="match status" value="1"/>
</dbReference>
<evidence type="ECO:0000313" key="1">
    <source>
        <dbReference type="EMBL" id="QGH32776.1"/>
    </source>
</evidence>
<dbReference type="AlphaFoldDB" id="A0A5Q2TDU7"/>
<dbReference type="KEGG" id="grc:GI584_01300"/>
<reference evidence="1 2" key="1">
    <citation type="submission" date="2019-11" db="EMBL/GenBank/DDBJ databases">
        <title>Gracilibacillus salitolerans sp. nov., a moderate halophile isolated from a saline soil in northwest China.</title>
        <authorList>
            <person name="Gan L."/>
        </authorList>
    </citation>
    <scope>NUCLEOTIDE SEQUENCE [LARGE SCALE GENOMIC DNA]</scope>
    <source>
        <strain evidence="1 2">SCU50</strain>
    </source>
</reference>
<sequence>MLGSSKGGLQFAVEKGIGLALAAHLAPHLAISILRSYRKDFRPSVYMKEPKSILAVGVIIGETEEEAKYLAGPAELSWARMSTGSSNLSLPTLGEAKTHIYTPEEKAARNANKDRFVIGSVNEVAHR</sequence>
<accession>A0A5Q2TDU7</accession>
<protein>
    <submittedName>
        <fullName evidence="1">Uncharacterized protein</fullName>
    </submittedName>
</protein>
<dbReference type="PANTHER" id="PTHR30137:SF6">
    <property type="entry name" value="LUCIFERASE-LIKE MONOOXYGENASE"/>
    <property type="match status" value="1"/>
</dbReference>
<dbReference type="InterPro" id="IPR050766">
    <property type="entry name" value="Bact_Lucif_Oxidored"/>
</dbReference>
<dbReference type="SUPFAM" id="SSF51679">
    <property type="entry name" value="Bacterial luciferase-like"/>
    <property type="match status" value="1"/>
</dbReference>
<evidence type="ECO:0000313" key="2">
    <source>
        <dbReference type="Proteomes" id="UP000339690"/>
    </source>
</evidence>
<dbReference type="GO" id="GO:0005829">
    <property type="term" value="C:cytosol"/>
    <property type="evidence" value="ECO:0007669"/>
    <property type="project" value="TreeGrafter"/>
</dbReference>
<organism evidence="1 2">
    <name type="scientific">Gracilibacillus salitolerans</name>
    <dbReference type="NCBI Taxonomy" id="2663022"/>
    <lineage>
        <taxon>Bacteria</taxon>
        <taxon>Bacillati</taxon>
        <taxon>Bacillota</taxon>
        <taxon>Bacilli</taxon>
        <taxon>Bacillales</taxon>
        <taxon>Bacillaceae</taxon>
        <taxon>Gracilibacillus</taxon>
    </lineage>
</organism>
<dbReference type="Proteomes" id="UP000339690">
    <property type="component" value="Chromosome"/>
</dbReference>
<dbReference type="InterPro" id="IPR036661">
    <property type="entry name" value="Luciferase-like_sf"/>
</dbReference>